<evidence type="ECO:0000313" key="2">
    <source>
        <dbReference type="Proteomes" id="UP000011717"/>
    </source>
</evidence>
<sequence length="300" mass="33135">MSALQRFIAAELAQPVDADIAAAARQLADRLGGEAVLFYGSILRTGDLSGVLDFYVLGTEAKSGFVGRHLWPDVSYHERDIGGRTLRAKVAAMPLDTFERAAAGQTVDTTIWARFVQPSALIWARSETVAARVVAAVAAAAETAAAFAALHGPRSGQADAYWRALFRATYATEFRVERPGREDQILAHARERYRHLLPLAWASNGLGFRADGDVLTPDLRADERRRLAHAWTRRRRLGKPLNLARLVKAAGTFDGAARYGLWKVERHTGVKVPLTPWRERHPILAAPSVLFRVWRARRGA</sequence>
<protein>
    <submittedName>
        <fullName evidence="1">Uncharacterized protein</fullName>
    </submittedName>
</protein>
<evidence type="ECO:0000313" key="1">
    <source>
        <dbReference type="EMBL" id="EMD82258.1"/>
    </source>
</evidence>
<reference evidence="1 2" key="1">
    <citation type="journal article" date="2013" name="Genome Announc.">
        <title>Draft Genome Sequence of Strain JLT2015T, Belonging to the Family Sphingomonadaceae of the Alphaproteobacteria.</title>
        <authorList>
            <person name="Tang K."/>
            <person name="Liu K."/>
            <person name="Li S."/>
            <person name="Jiao N."/>
        </authorList>
    </citation>
    <scope>NUCLEOTIDE SEQUENCE [LARGE SCALE GENOMIC DNA]</scope>
    <source>
        <strain evidence="1 2">JLT2015</strain>
    </source>
</reference>
<keyword evidence="2" id="KW-1185">Reference proteome</keyword>
<dbReference type="AlphaFoldDB" id="M2U301"/>
<dbReference type="RefSeq" id="WP_008602993.1">
    <property type="nucleotide sequence ID" value="NZ_AMRV01000008.1"/>
</dbReference>
<proteinExistence type="predicted"/>
<organism evidence="1 2">
    <name type="scientific">Pacificimonas flava</name>
    <dbReference type="NCBI Taxonomy" id="1234595"/>
    <lineage>
        <taxon>Bacteria</taxon>
        <taxon>Pseudomonadati</taxon>
        <taxon>Pseudomonadota</taxon>
        <taxon>Alphaproteobacteria</taxon>
        <taxon>Sphingomonadales</taxon>
        <taxon>Sphingosinicellaceae</taxon>
        <taxon>Pacificimonas</taxon>
    </lineage>
</organism>
<dbReference type="OrthoDB" id="7340718at2"/>
<accession>M2U301</accession>
<dbReference type="PATRIC" id="fig|1234595.3.peg.2298"/>
<dbReference type="EMBL" id="AMRV01000008">
    <property type="protein sequence ID" value="EMD82258.1"/>
    <property type="molecule type" value="Genomic_DNA"/>
</dbReference>
<name>M2U301_9SPHN</name>
<gene>
    <name evidence="1" type="ORF">C725_2296</name>
</gene>
<dbReference type="Proteomes" id="UP000011717">
    <property type="component" value="Unassembled WGS sequence"/>
</dbReference>
<comment type="caution">
    <text evidence="1">The sequence shown here is derived from an EMBL/GenBank/DDBJ whole genome shotgun (WGS) entry which is preliminary data.</text>
</comment>